<comment type="caution">
    <text evidence="1">The sequence shown here is derived from an EMBL/GenBank/DDBJ whole genome shotgun (WGS) entry which is preliminary data.</text>
</comment>
<keyword evidence="2" id="KW-1185">Reference proteome</keyword>
<proteinExistence type="predicted"/>
<accession>A0A3D8MCR9</accession>
<dbReference type="EMBL" id="QRHA01000003">
    <property type="protein sequence ID" value="RDV27473.1"/>
    <property type="molecule type" value="Genomic_DNA"/>
</dbReference>
<organism evidence="1 2">
    <name type="scientific">Alteromonas aestuariivivens</name>
    <dbReference type="NCBI Taxonomy" id="1938339"/>
    <lineage>
        <taxon>Bacteria</taxon>
        <taxon>Pseudomonadati</taxon>
        <taxon>Pseudomonadota</taxon>
        <taxon>Gammaproteobacteria</taxon>
        <taxon>Alteromonadales</taxon>
        <taxon>Alteromonadaceae</taxon>
        <taxon>Alteromonas/Salinimonas group</taxon>
        <taxon>Alteromonas</taxon>
    </lineage>
</organism>
<dbReference type="AlphaFoldDB" id="A0A3D8MCR9"/>
<gene>
    <name evidence="1" type="ORF">DXV75_05445</name>
</gene>
<sequence>MRFNLLKSPPYKMQNCSQLGGTRRPFDLYVLKIPGLSTENAIAVHLQAQGSVAVGFGSLAVSLVEK</sequence>
<protein>
    <submittedName>
        <fullName evidence="1">Uncharacterized protein</fullName>
    </submittedName>
</protein>
<evidence type="ECO:0000313" key="1">
    <source>
        <dbReference type="EMBL" id="RDV27473.1"/>
    </source>
</evidence>
<dbReference type="Proteomes" id="UP000256561">
    <property type="component" value="Unassembled WGS sequence"/>
</dbReference>
<reference evidence="2" key="1">
    <citation type="submission" date="2018-08" db="EMBL/GenBank/DDBJ databases">
        <authorList>
            <person name="Zhang J."/>
            <person name="Du Z.-J."/>
        </authorList>
    </citation>
    <scope>NUCLEOTIDE SEQUENCE [LARGE SCALE GENOMIC DNA]</scope>
    <source>
        <strain evidence="2">KCTC 52655</strain>
    </source>
</reference>
<evidence type="ECO:0000313" key="2">
    <source>
        <dbReference type="Proteomes" id="UP000256561"/>
    </source>
</evidence>
<name>A0A3D8MCR9_9ALTE</name>